<protein>
    <submittedName>
        <fullName evidence="2">Stathmin-3</fullName>
    </submittedName>
</protein>
<dbReference type="EMBL" id="GBHO01045463">
    <property type="protein sequence ID" value="JAF98140.1"/>
    <property type="molecule type" value="Transcribed_RNA"/>
</dbReference>
<evidence type="ECO:0000256" key="1">
    <source>
        <dbReference type="SAM" id="MobiDB-lite"/>
    </source>
</evidence>
<reference evidence="2" key="1">
    <citation type="journal article" date="2014" name="PLoS ONE">
        <title>Transcriptome-Based Identification of ABC Transporters in the Western Tarnished Plant Bug Lygus hesperus.</title>
        <authorList>
            <person name="Hull J.J."/>
            <person name="Chaney K."/>
            <person name="Geib S.M."/>
            <person name="Fabrick J.A."/>
            <person name="Brent C.S."/>
            <person name="Walsh D."/>
            <person name="Lavine L.C."/>
        </authorList>
    </citation>
    <scope>NUCLEOTIDE SEQUENCE</scope>
</reference>
<feature type="compositionally biased region" description="Basic and acidic residues" evidence="1">
    <location>
        <begin position="200"/>
        <end position="210"/>
    </location>
</feature>
<gene>
    <name evidence="2" type="primary">Stmn3</name>
    <name evidence="2" type="ORF">CM83_27613</name>
</gene>
<evidence type="ECO:0000313" key="2">
    <source>
        <dbReference type="EMBL" id="JAF98140.1"/>
    </source>
</evidence>
<name>A0A0A9VSA7_LYGHE</name>
<feature type="region of interest" description="Disordered" evidence="1">
    <location>
        <begin position="192"/>
        <end position="250"/>
    </location>
</feature>
<sequence>FQHCGFPGFPLIFYQMLEMGCKAVSAALVMVLGLLSVAEAYPMLSGGKRYTQRSWPPYPIVYQPRATRPYAPYYDAYIPDTVDMYYTQDPYEKFRLPQYQMPQYYYPEQYYYDEEEDPEEDEITSFSSLPEAWYNSPNADANAVFLENLVLAQMYKDAAADNQRYPLSYNSYPRNDDYDEDGEPYVFGEPVREVVTSPPPKEDKDVRDLKSLANTGKQRRKTNEGVIRNLQENRWVSKRSDPDSSTVPPAMFKTKKELKGQDEVVLPRPATPVRQPTFHQRSYQPSAYDAIKKLLIQQDNAGDRQPQKRSYVLNEDSLVAQLGKLKKTS</sequence>
<organism evidence="2">
    <name type="scientific">Lygus hesperus</name>
    <name type="common">Western plant bug</name>
    <dbReference type="NCBI Taxonomy" id="30085"/>
    <lineage>
        <taxon>Eukaryota</taxon>
        <taxon>Metazoa</taxon>
        <taxon>Ecdysozoa</taxon>
        <taxon>Arthropoda</taxon>
        <taxon>Hexapoda</taxon>
        <taxon>Insecta</taxon>
        <taxon>Pterygota</taxon>
        <taxon>Neoptera</taxon>
        <taxon>Paraneoptera</taxon>
        <taxon>Hemiptera</taxon>
        <taxon>Heteroptera</taxon>
        <taxon>Panheteroptera</taxon>
        <taxon>Cimicomorpha</taxon>
        <taxon>Miridae</taxon>
        <taxon>Mirini</taxon>
        <taxon>Lygus</taxon>
    </lineage>
</organism>
<dbReference type="AlphaFoldDB" id="A0A0A9VSA7"/>
<feature type="non-terminal residue" evidence="2">
    <location>
        <position position="1"/>
    </location>
</feature>
<reference evidence="2" key="2">
    <citation type="submission" date="2014-07" db="EMBL/GenBank/DDBJ databases">
        <authorList>
            <person name="Hull J."/>
        </authorList>
    </citation>
    <scope>NUCLEOTIDE SEQUENCE</scope>
</reference>
<proteinExistence type="predicted"/>
<accession>A0A0A9VSA7</accession>